<keyword evidence="1" id="KW-0732">Signal</keyword>
<dbReference type="Pfam" id="PF13205">
    <property type="entry name" value="Big_5"/>
    <property type="match status" value="1"/>
</dbReference>
<dbReference type="EMBL" id="CP014229">
    <property type="protein sequence ID" value="AMD89490.1"/>
    <property type="molecule type" value="Genomic_DNA"/>
</dbReference>
<dbReference type="InterPro" id="IPR032812">
    <property type="entry name" value="SbsA_Ig"/>
</dbReference>
<dbReference type="Proteomes" id="UP000069241">
    <property type="component" value="Chromosome"/>
</dbReference>
<evidence type="ECO:0000313" key="4">
    <source>
        <dbReference type="Proteomes" id="UP000069241"/>
    </source>
</evidence>
<dbReference type="STRING" id="44742.AXF13_04825"/>
<dbReference type="KEGG" id="dfi:AXF13_04825"/>
<evidence type="ECO:0000259" key="2">
    <source>
        <dbReference type="Pfam" id="PF13205"/>
    </source>
</evidence>
<dbReference type="InterPro" id="IPR044000">
    <property type="entry name" value="Phage_tube_2"/>
</dbReference>
<organism evidence="3 4">
    <name type="scientific">Desulfovibrio fairfieldensis</name>
    <dbReference type="NCBI Taxonomy" id="44742"/>
    <lineage>
        <taxon>Bacteria</taxon>
        <taxon>Pseudomonadati</taxon>
        <taxon>Thermodesulfobacteriota</taxon>
        <taxon>Desulfovibrionia</taxon>
        <taxon>Desulfovibrionales</taxon>
        <taxon>Desulfovibrionaceae</taxon>
        <taxon>Desulfovibrio</taxon>
    </lineage>
</organism>
<sequence>MYRFRHTTCGLEAKKDSLQSAELRDDAQISDHRLGNKQAGGDVGFEFSYGAFDEFLAAAVRGAWAGDVLKAGVTMRSFTIQRLFRDIGQYETFTGCEVNTLSLTVATNAMVTGSINFVGKDGGFADAPLSLSPISPGSYAPFDGFSGALFEGGTKIATVTSIELQINNSLNPLYVIGDRATAGIQAGRINISGTVSAYFANQDLLKRFLNEEESSLKFMLGNGVENSYSVEVPRLKYTAGSNPVNDESAIQLSLPFQALMDSVTGSNIVITRIPGAVVDAVPPTLATTSPSNGAVDVPVDGNIVLNFSEPVVKGSGNITITDGSGNSVIIPVTDGQVSVYGSQVTISLDAPLQASTTYYVNIGDGALTDAAGNAFTGIVDTTTLSFTTAA</sequence>
<dbReference type="AlphaFoldDB" id="A0A0X8JIM2"/>
<accession>A0A0X8JIM2</accession>
<keyword evidence="4" id="KW-1185">Reference proteome</keyword>
<name>A0A0X8JIM2_9BACT</name>
<dbReference type="InterPro" id="IPR014755">
    <property type="entry name" value="Cu-Rt/internalin_Ig-like"/>
</dbReference>
<reference evidence="4" key="1">
    <citation type="submission" date="2016-02" db="EMBL/GenBank/DDBJ databases">
        <authorList>
            <person name="Holder M.E."/>
            <person name="Ajami N.J."/>
            <person name="Petrosino J.F."/>
        </authorList>
    </citation>
    <scope>NUCLEOTIDE SEQUENCE [LARGE SCALE GENOMIC DNA]</scope>
    <source>
        <strain evidence="4">CCUG 45958</strain>
    </source>
</reference>
<feature type="domain" description="SbsA Ig-like" evidence="2">
    <location>
        <begin position="279"/>
        <end position="388"/>
    </location>
</feature>
<evidence type="ECO:0000256" key="1">
    <source>
        <dbReference type="ARBA" id="ARBA00022729"/>
    </source>
</evidence>
<gene>
    <name evidence="3" type="ORF">AXF13_04825</name>
</gene>
<dbReference type="Gene3D" id="2.60.40.1220">
    <property type="match status" value="1"/>
</dbReference>
<proteinExistence type="predicted"/>
<protein>
    <recommendedName>
        <fullName evidence="2">SbsA Ig-like domain-containing protein</fullName>
    </recommendedName>
</protein>
<dbReference type="Pfam" id="PF18906">
    <property type="entry name" value="Phage_tube_2"/>
    <property type="match status" value="1"/>
</dbReference>
<evidence type="ECO:0000313" key="3">
    <source>
        <dbReference type="EMBL" id="AMD89490.1"/>
    </source>
</evidence>